<keyword evidence="2" id="KW-1185">Reference proteome</keyword>
<gene>
    <name evidence="1" type="ORF">HNV11_04800</name>
</gene>
<proteinExistence type="predicted"/>
<evidence type="ECO:0000313" key="2">
    <source>
        <dbReference type="Proteomes" id="UP000502756"/>
    </source>
</evidence>
<dbReference type="KEGG" id="stae:HNV11_04800"/>
<dbReference type="EMBL" id="CP053435">
    <property type="protein sequence ID" value="QJW88746.1"/>
    <property type="molecule type" value="Genomic_DNA"/>
</dbReference>
<organism evidence="1 2">
    <name type="scientific">Spirosoma taeanense</name>
    <dbReference type="NCBI Taxonomy" id="2735870"/>
    <lineage>
        <taxon>Bacteria</taxon>
        <taxon>Pseudomonadati</taxon>
        <taxon>Bacteroidota</taxon>
        <taxon>Cytophagia</taxon>
        <taxon>Cytophagales</taxon>
        <taxon>Cytophagaceae</taxon>
        <taxon>Spirosoma</taxon>
    </lineage>
</organism>
<dbReference type="AlphaFoldDB" id="A0A6M5Y5R1"/>
<name>A0A6M5Y5R1_9BACT</name>
<protein>
    <submittedName>
        <fullName evidence="1">Uncharacterized protein</fullName>
    </submittedName>
</protein>
<reference evidence="1 2" key="1">
    <citation type="submission" date="2020-05" db="EMBL/GenBank/DDBJ databases">
        <title>Genome sequencing of Spirosoma sp. TS118.</title>
        <authorList>
            <person name="Lee J.-H."/>
            <person name="Jeong S."/>
            <person name="Zhao L."/>
            <person name="Jung J.-H."/>
            <person name="Kim M.-K."/>
            <person name="Lim S."/>
        </authorList>
    </citation>
    <scope>NUCLEOTIDE SEQUENCE [LARGE SCALE GENOMIC DNA]</scope>
    <source>
        <strain evidence="1 2">TS118</strain>
    </source>
</reference>
<evidence type="ECO:0000313" key="1">
    <source>
        <dbReference type="EMBL" id="QJW88746.1"/>
    </source>
</evidence>
<accession>A0A6M5Y5R1</accession>
<dbReference type="Proteomes" id="UP000502756">
    <property type="component" value="Chromosome"/>
</dbReference>
<dbReference type="Gene3D" id="2.60.120.430">
    <property type="entry name" value="Galactose-binding lectin"/>
    <property type="match status" value="1"/>
</dbReference>
<sequence length="266" mass="30202">MAQKAVEKGLLLRPNAMQTSGPHATLKLNPVGRIHRSFQGALWTSVAGWPRWFNPLLDSPDDDGDRAREQGYLHNSVFARHDICRQTGSTELPFRTLKPGESVSVDVRSDELWNNTGLILEAGGSYHFEARGYWQDLDDTPFNPQGQPARQESKLKKLVRWARRAPKLPWMHLVGMINYPRPWPWIERPWYEALYFLFIADPKQLVADLFSIGLGTTVRVEKDGVLWTFANDMWKFYANNTGSITLTVERSLGPPDSNPSSDATPV</sequence>
<dbReference type="RefSeq" id="WP_171738584.1">
    <property type="nucleotide sequence ID" value="NZ_CP053435.1"/>
</dbReference>